<proteinExistence type="inferred from homology"/>
<evidence type="ECO:0000313" key="5">
    <source>
        <dbReference type="EMBL" id="KAL3694744.1"/>
    </source>
</evidence>
<dbReference type="AlphaFoldDB" id="A0ABD3HZH8"/>
<keyword evidence="2 3" id="KW-0408">Iron</keyword>
<dbReference type="InterPro" id="IPR026992">
    <property type="entry name" value="DIOX_N"/>
</dbReference>
<dbReference type="InterPro" id="IPR044861">
    <property type="entry name" value="IPNS-like_FE2OG_OXY"/>
</dbReference>
<keyword evidence="3" id="KW-0560">Oxidoreductase</keyword>
<dbReference type="Gene3D" id="2.60.120.330">
    <property type="entry name" value="B-lactam Antibiotic, Isopenicillin N Synthase, Chain"/>
    <property type="match status" value="1"/>
</dbReference>
<dbReference type="PANTHER" id="PTHR47990">
    <property type="entry name" value="2-OXOGLUTARATE (2OG) AND FE(II)-DEPENDENT OXYGENASE SUPERFAMILY PROTEIN-RELATED"/>
    <property type="match status" value="1"/>
</dbReference>
<dbReference type="Proteomes" id="UP001633002">
    <property type="component" value="Unassembled WGS sequence"/>
</dbReference>
<evidence type="ECO:0000313" key="6">
    <source>
        <dbReference type="Proteomes" id="UP001633002"/>
    </source>
</evidence>
<dbReference type="Pfam" id="PF03171">
    <property type="entry name" value="2OG-FeII_Oxy"/>
    <property type="match status" value="1"/>
</dbReference>
<dbReference type="SUPFAM" id="SSF51197">
    <property type="entry name" value="Clavaminate synthase-like"/>
    <property type="match status" value="1"/>
</dbReference>
<protein>
    <recommendedName>
        <fullName evidence="4">Fe2OG dioxygenase domain-containing protein</fullName>
    </recommendedName>
</protein>
<evidence type="ECO:0000256" key="1">
    <source>
        <dbReference type="ARBA" id="ARBA00022723"/>
    </source>
</evidence>
<dbReference type="Pfam" id="PF14226">
    <property type="entry name" value="DIOX_N"/>
    <property type="match status" value="1"/>
</dbReference>
<evidence type="ECO:0000259" key="4">
    <source>
        <dbReference type="PROSITE" id="PS51471"/>
    </source>
</evidence>
<dbReference type="PROSITE" id="PS51471">
    <property type="entry name" value="FE2OG_OXY"/>
    <property type="match status" value="1"/>
</dbReference>
<feature type="domain" description="Fe2OG dioxygenase" evidence="4">
    <location>
        <begin position="223"/>
        <end position="322"/>
    </location>
</feature>
<reference evidence="5 6" key="1">
    <citation type="submission" date="2024-09" db="EMBL/GenBank/DDBJ databases">
        <title>Chromosome-scale assembly of Riccia sorocarpa.</title>
        <authorList>
            <person name="Paukszto L."/>
        </authorList>
    </citation>
    <scope>NUCLEOTIDE SEQUENCE [LARGE SCALE GENOMIC DNA]</scope>
    <source>
        <strain evidence="5">LP-2024</strain>
        <tissue evidence="5">Aerial parts of the thallus</tissue>
    </source>
</reference>
<name>A0ABD3HZH8_9MARC</name>
<gene>
    <name evidence="5" type="ORF">R1sor_008395</name>
</gene>
<sequence>MALVANPVVSQYILSRINSEYEANRGPTIGDLSETLKRSGVREIPDYLELCDEDLSTSASGVHEESEPVADCQCPVIDFSLLQTDRRTLVQLLGDAARSWGSCQILNHGISVESMQQLIAESYKYFEMPVERKKQSKSYVGDNTTFKLSSLYWAESWMIHGTGYRKDLDAKVLSAWPEGNDSFRNMTAQYFQKLQELTRQLFELFAEDLGLESDFYSKHVDSSELTIRWNYYPACPNPSTILGAKSHTDSNMFTILLQDQVGGLQVEKDNRWFDVKPIPGALVVNISDGFHVWTNGIYNTVVHRVLVNTSKPRLSLAGVWNPDDTLDYTAPDELVDENHPRLYKPMKALEYKEKMIERRCMADMSTGQREHSKLLRGTDQLSDWRIHS</sequence>
<dbReference type="InterPro" id="IPR027443">
    <property type="entry name" value="IPNS-like_sf"/>
</dbReference>
<comment type="caution">
    <text evidence="5">The sequence shown here is derived from an EMBL/GenBank/DDBJ whole genome shotgun (WGS) entry which is preliminary data.</text>
</comment>
<dbReference type="EMBL" id="JBJQOH010000003">
    <property type="protein sequence ID" value="KAL3694744.1"/>
    <property type="molecule type" value="Genomic_DNA"/>
</dbReference>
<dbReference type="GO" id="GO:0046872">
    <property type="term" value="F:metal ion binding"/>
    <property type="evidence" value="ECO:0007669"/>
    <property type="project" value="UniProtKB-KW"/>
</dbReference>
<organism evidence="5 6">
    <name type="scientific">Riccia sorocarpa</name>
    <dbReference type="NCBI Taxonomy" id="122646"/>
    <lineage>
        <taxon>Eukaryota</taxon>
        <taxon>Viridiplantae</taxon>
        <taxon>Streptophyta</taxon>
        <taxon>Embryophyta</taxon>
        <taxon>Marchantiophyta</taxon>
        <taxon>Marchantiopsida</taxon>
        <taxon>Marchantiidae</taxon>
        <taxon>Marchantiales</taxon>
        <taxon>Ricciaceae</taxon>
        <taxon>Riccia</taxon>
    </lineage>
</organism>
<accession>A0ABD3HZH8</accession>
<keyword evidence="1 3" id="KW-0479">Metal-binding</keyword>
<dbReference type="InterPro" id="IPR005123">
    <property type="entry name" value="Oxoglu/Fe-dep_dioxygenase_dom"/>
</dbReference>
<dbReference type="GO" id="GO:0016491">
    <property type="term" value="F:oxidoreductase activity"/>
    <property type="evidence" value="ECO:0007669"/>
    <property type="project" value="UniProtKB-KW"/>
</dbReference>
<comment type="similarity">
    <text evidence="3">Belongs to the iron/ascorbate-dependent oxidoreductase family.</text>
</comment>
<evidence type="ECO:0000256" key="2">
    <source>
        <dbReference type="ARBA" id="ARBA00023004"/>
    </source>
</evidence>
<dbReference type="InterPro" id="IPR050231">
    <property type="entry name" value="Iron_ascorbate_oxido_reductase"/>
</dbReference>
<keyword evidence="6" id="KW-1185">Reference proteome</keyword>
<evidence type="ECO:0000256" key="3">
    <source>
        <dbReference type="RuleBase" id="RU003682"/>
    </source>
</evidence>